<dbReference type="SUPFAM" id="SSF52540">
    <property type="entry name" value="P-loop containing nucleoside triphosphate hydrolases"/>
    <property type="match status" value="2"/>
</dbReference>
<organism evidence="11 12">
    <name type="scientific">Owenia fusiformis</name>
    <name type="common">Polychaete worm</name>
    <dbReference type="NCBI Taxonomy" id="6347"/>
    <lineage>
        <taxon>Eukaryota</taxon>
        <taxon>Metazoa</taxon>
        <taxon>Spiralia</taxon>
        <taxon>Lophotrochozoa</taxon>
        <taxon>Annelida</taxon>
        <taxon>Polychaeta</taxon>
        <taxon>Sedentaria</taxon>
        <taxon>Canalipalpata</taxon>
        <taxon>Sabellida</taxon>
        <taxon>Oweniida</taxon>
        <taxon>Oweniidae</taxon>
        <taxon>Owenia</taxon>
    </lineage>
</organism>
<dbReference type="FunFam" id="2.60.40.10:FF:000089">
    <property type="entry name" value="calmodulin-binding transcription activator 2 isoform X1"/>
    <property type="match status" value="1"/>
</dbReference>
<feature type="compositionally biased region" description="Polar residues" evidence="10">
    <location>
        <begin position="557"/>
        <end position="579"/>
    </location>
</feature>
<protein>
    <submittedName>
        <fullName evidence="11">Uncharacterized protein</fullName>
    </submittedName>
</protein>
<comment type="subunit">
    <text evidence="9">May interact with calmodulin.</text>
</comment>
<dbReference type="Gene3D" id="2.60.40.10">
    <property type="entry name" value="Immunoglobulins"/>
    <property type="match status" value="1"/>
</dbReference>
<keyword evidence="5" id="KW-0040">ANK repeat</keyword>
<feature type="region of interest" description="Disordered" evidence="10">
    <location>
        <begin position="971"/>
        <end position="1007"/>
    </location>
</feature>
<dbReference type="OrthoDB" id="407555at2759"/>
<dbReference type="GO" id="GO:0003712">
    <property type="term" value="F:transcription coregulator activity"/>
    <property type="evidence" value="ECO:0007669"/>
    <property type="project" value="TreeGrafter"/>
</dbReference>
<dbReference type="InterPro" id="IPR013783">
    <property type="entry name" value="Ig-like_fold"/>
</dbReference>
<keyword evidence="7" id="KW-0804">Transcription</keyword>
<keyword evidence="6" id="KW-0010">Activator</keyword>
<dbReference type="SUPFAM" id="SSF81296">
    <property type="entry name" value="E set domains"/>
    <property type="match status" value="1"/>
</dbReference>
<dbReference type="Gene3D" id="1.20.5.190">
    <property type="match status" value="2"/>
</dbReference>
<evidence type="ECO:0000256" key="1">
    <source>
        <dbReference type="ARBA" id="ARBA00004123"/>
    </source>
</evidence>
<feature type="region of interest" description="Disordered" evidence="10">
    <location>
        <begin position="732"/>
        <end position="770"/>
    </location>
</feature>
<evidence type="ECO:0000256" key="4">
    <source>
        <dbReference type="ARBA" id="ARBA00023015"/>
    </source>
</evidence>
<keyword evidence="4" id="KW-0805">Transcription regulation</keyword>
<dbReference type="Proteomes" id="UP000749559">
    <property type="component" value="Unassembled WGS sequence"/>
</dbReference>
<dbReference type="PROSITE" id="PS50096">
    <property type="entry name" value="IQ"/>
    <property type="match status" value="3"/>
</dbReference>
<feature type="region of interest" description="Disordered" evidence="10">
    <location>
        <begin position="1"/>
        <end position="34"/>
    </location>
</feature>
<keyword evidence="3" id="KW-0677">Repeat</keyword>
<dbReference type="InterPro" id="IPR002909">
    <property type="entry name" value="IPT_dom"/>
</dbReference>
<dbReference type="SMART" id="SM00015">
    <property type="entry name" value="IQ"/>
    <property type="match status" value="4"/>
</dbReference>
<dbReference type="Pfam" id="PF01833">
    <property type="entry name" value="TIG"/>
    <property type="match status" value="1"/>
</dbReference>
<evidence type="ECO:0000256" key="10">
    <source>
        <dbReference type="SAM" id="MobiDB-lite"/>
    </source>
</evidence>
<feature type="compositionally biased region" description="Polar residues" evidence="10">
    <location>
        <begin position="1"/>
        <end position="31"/>
    </location>
</feature>
<evidence type="ECO:0000256" key="6">
    <source>
        <dbReference type="ARBA" id="ARBA00023159"/>
    </source>
</evidence>
<feature type="region of interest" description="Disordered" evidence="10">
    <location>
        <begin position="552"/>
        <end position="583"/>
    </location>
</feature>
<keyword evidence="8" id="KW-0539">Nucleus</keyword>
<evidence type="ECO:0000313" key="12">
    <source>
        <dbReference type="Proteomes" id="UP000749559"/>
    </source>
</evidence>
<feature type="compositionally biased region" description="Polar residues" evidence="10">
    <location>
        <begin position="597"/>
        <end position="617"/>
    </location>
</feature>
<evidence type="ECO:0000256" key="2">
    <source>
        <dbReference type="ARBA" id="ARBA00008267"/>
    </source>
</evidence>
<dbReference type="GO" id="GO:0006357">
    <property type="term" value="P:regulation of transcription by RNA polymerase II"/>
    <property type="evidence" value="ECO:0007669"/>
    <property type="project" value="TreeGrafter"/>
</dbReference>
<evidence type="ECO:0000256" key="9">
    <source>
        <dbReference type="ARBA" id="ARBA00029480"/>
    </source>
</evidence>
<accession>A0A8J1UAI9</accession>
<feature type="non-terminal residue" evidence="11">
    <location>
        <position position="1007"/>
    </location>
</feature>
<dbReference type="Gene3D" id="1.25.40.20">
    <property type="entry name" value="Ankyrin repeat-containing domain"/>
    <property type="match status" value="1"/>
</dbReference>
<evidence type="ECO:0000313" key="11">
    <source>
        <dbReference type="EMBL" id="CAH1773473.1"/>
    </source>
</evidence>
<comment type="similarity">
    <text evidence="2">Belongs to the CAMTA family.</text>
</comment>
<dbReference type="EMBL" id="CAIIXF020000001">
    <property type="protein sequence ID" value="CAH1773473.1"/>
    <property type="molecule type" value="Genomic_DNA"/>
</dbReference>
<dbReference type="GO" id="GO:0005634">
    <property type="term" value="C:nucleus"/>
    <property type="evidence" value="ECO:0007669"/>
    <property type="project" value="UniProtKB-SubCell"/>
</dbReference>
<evidence type="ECO:0000256" key="5">
    <source>
        <dbReference type="ARBA" id="ARBA00023043"/>
    </source>
</evidence>
<evidence type="ECO:0000256" key="7">
    <source>
        <dbReference type="ARBA" id="ARBA00023163"/>
    </source>
</evidence>
<sequence length="1007" mass="113591">PNGTLNPSGTLNQNNTLNPTSTFTNPVSTSPIGLPKESQLCQRNNEPIRAGLEPSHSGSLQSLTSEEVTQTLMANLGESKTINSTPTTCSLSEHIDMNRANLVSPHSTDLNFDAFELLDLPEFENLSADLTPHSLSSVANTQSLQQRPLLSTQGCANCLSPSSPSIKPSQEHLLQQQQLQQQKQLEQQHQHKVHPVMTQSSQGGKMHNVATITDFSPDWGSQQGSTKILVTGPWYSTNSSYSLMFDDVSVPAELIQSGVLRCFSPAHEAGLVTMQVACEGMVISNSCIYEYKATDSISTNQLDWFSIGDNKLKMLLLEKVEALEKRLSPRNPEHVLQHDKLISQPHDHFEEKLMCYIDSFIQCTWQKNSTVHMTAEKGLTILHMASALGYTGLMHTLRKWRTENSNLVLEYEMDTLGLDNNSCTPLMWACALGKSESALVLYNWDRSALSVCNKDGIVPLTAARDHHHFNLADQIDRLEMWCRNTEDSAKMESNVKSLNLNQLSTPPEQSKPSATFTPMSAAVNPDTFNMDLKKDTPRANWSSDLRIIIPKSDKNNHMLSNSSQSISKTPRIPRTSTPESSRKLCKRTSVEFLQGAVSHNTKPSHKSTNPAHSLRSVNSAPDVNLDAFKEHMYKQGNPMISNMATASQQDLNTFLMYLPQHSGKHNHSSPQYMDTGNKEMTSPLIDVERLSSDEEENLQSSASQGDASTNQIETLAKQIIAAMPERIKLSPNASDTAEEEMQVDQPTIRNEYRERSSSHSSFGSISSEMTNPYAEDSGICTPLGECTQYSFEDNYRYPNLDTPASSLSPESSSMQSPYHWSIDSPPPTAQEFLEYFNAPTFYMEKDFSQLTLSDQEQRKLYEAAKIIQNFFRQFRVEKRREQQRKEIDAAILIQSYYRRYKQYCYYKKMTQAAVLIQSQFRSYYAQKRFKRSRDAAMVIQNQYRTYKEHERFKKSRSAAVLIQQRFRSHYQRKRKAHQMARQGTHSTSGNEKDSALGETTSTSEQPQ</sequence>
<proteinExistence type="inferred from homology"/>
<evidence type="ECO:0000256" key="3">
    <source>
        <dbReference type="ARBA" id="ARBA00022737"/>
    </source>
</evidence>
<evidence type="ECO:0000256" key="8">
    <source>
        <dbReference type="ARBA" id="ARBA00023242"/>
    </source>
</evidence>
<dbReference type="GO" id="GO:0003690">
    <property type="term" value="F:double-stranded DNA binding"/>
    <property type="evidence" value="ECO:0007669"/>
    <property type="project" value="TreeGrafter"/>
</dbReference>
<feature type="compositionally biased region" description="Polar residues" evidence="10">
    <location>
        <begin position="997"/>
        <end position="1007"/>
    </location>
</feature>
<dbReference type="PANTHER" id="PTHR23335:SF1">
    <property type="entry name" value="CALMODULIN-BINDING TRANSCRIPTION ACTIVATOR, ISOFORM F"/>
    <property type="match status" value="1"/>
</dbReference>
<feature type="region of interest" description="Disordered" evidence="10">
    <location>
        <begin position="596"/>
        <end position="617"/>
    </location>
</feature>
<keyword evidence="12" id="KW-1185">Reference proteome</keyword>
<dbReference type="PANTHER" id="PTHR23335">
    <property type="entry name" value="CALMODULIN-BINDING TRANSCRIPTION ACTIVATOR CAMTA"/>
    <property type="match status" value="1"/>
</dbReference>
<dbReference type="InterPro" id="IPR000048">
    <property type="entry name" value="IQ_motif_EF-hand-BS"/>
</dbReference>
<feature type="compositionally biased region" description="Low complexity" evidence="10">
    <location>
        <begin position="758"/>
        <end position="767"/>
    </location>
</feature>
<name>A0A8J1UAI9_OWEFU</name>
<dbReference type="InterPro" id="IPR014756">
    <property type="entry name" value="Ig_E-set"/>
</dbReference>
<dbReference type="Pfam" id="PF00612">
    <property type="entry name" value="IQ"/>
    <property type="match status" value="2"/>
</dbReference>
<gene>
    <name evidence="11" type="ORF">OFUS_LOCUS1068</name>
</gene>
<dbReference type="CDD" id="cd23767">
    <property type="entry name" value="IQCD"/>
    <property type="match status" value="2"/>
</dbReference>
<dbReference type="SUPFAM" id="SSF48403">
    <property type="entry name" value="Ankyrin repeat"/>
    <property type="match status" value="1"/>
</dbReference>
<dbReference type="AlphaFoldDB" id="A0A8J1UAI9"/>
<reference evidence="11" key="1">
    <citation type="submission" date="2022-03" db="EMBL/GenBank/DDBJ databases">
        <authorList>
            <person name="Martin C."/>
        </authorList>
    </citation>
    <scope>NUCLEOTIDE SEQUENCE</scope>
</reference>
<dbReference type="InterPro" id="IPR036770">
    <property type="entry name" value="Ankyrin_rpt-contain_sf"/>
</dbReference>
<comment type="caution">
    <text evidence="11">The sequence shown here is derived from an EMBL/GenBank/DDBJ whole genome shotgun (WGS) entry which is preliminary data.</text>
</comment>
<comment type="subcellular location">
    <subcellularLocation>
        <location evidence="1">Nucleus</location>
    </subcellularLocation>
</comment>
<dbReference type="InterPro" id="IPR027417">
    <property type="entry name" value="P-loop_NTPase"/>
</dbReference>